<comment type="caution">
    <text evidence="3">The sequence shown here is derived from an EMBL/GenBank/DDBJ whole genome shotgun (WGS) entry which is preliminary data.</text>
</comment>
<dbReference type="OrthoDB" id="5389929at2759"/>
<dbReference type="Proteomes" id="UP000572817">
    <property type="component" value="Unassembled WGS sequence"/>
</dbReference>
<gene>
    <name evidence="3" type="ORF">GTA08_BOTSDO12148</name>
</gene>
<keyword evidence="4" id="KW-1185">Reference proteome</keyword>
<accession>A0A8H4J4Y2</accession>
<feature type="domain" description="DUF7708" evidence="2">
    <location>
        <begin position="102"/>
        <end position="242"/>
    </location>
</feature>
<evidence type="ECO:0000313" key="3">
    <source>
        <dbReference type="EMBL" id="KAF4312049.1"/>
    </source>
</evidence>
<dbReference type="AlphaFoldDB" id="A0A8H4J4Y2"/>
<dbReference type="EMBL" id="WWBZ02000007">
    <property type="protein sequence ID" value="KAF4312049.1"/>
    <property type="molecule type" value="Genomic_DNA"/>
</dbReference>
<name>A0A8H4J4Y2_9PEZI</name>
<evidence type="ECO:0000256" key="1">
    <source>
        <dbReference type="SAM" id="Coils"/>
    </source>
</evidence>
<sequence>MEGPKKWFSSAKSALCLDRARNLLRDHYQWTKELKENGDTELVSLLDEAESYDTSKEILARNIQAEEERARMLIQEADEKRHLVSQNREHGAGKAAFRLQRFLTCFSDFLNSYSGIVECVKAADNQFGGLAYGTLAIFLKVAATKQGRDDLLEEEIREITRYFPRLTTWQDIYPSNELDTERRIADVYSDIILFAQEATKYYCYRSWRKLASSSRPKAPIESKIQDIRTNLTEIKSDFEVLMHKRIHELVDNVRRLEFKIDTKTEEEDTRNLARLSNALGLPKNAPSKDEELRDYNNLLRSVFQLQGFPIGRAPPSMTWEILEEDEEFDQWYKRMDPGLLLLSGYNWQGFSHTTLSWLSQAATLLAQRLRSEGE</sequence>
<organism evidence="3 4">
    <name type="scientific">Botryosphaeria dothidea</name>
    <dbReference type="NCBI Taxonomy" id="55169"/>
    <lineage>
        <taxon>Eukaryota</taxon>
        <taxon>Fungi</taxon>
        <taxon>Dikarya</taxon>
        <taxon>Ascomycota</taxon>
        <taxon>Pezizomycotina</taxon>
        <taxon>Dothideomycetes</taxon>
        <taxon>Dothideomycetes incertae sedis</taxon>
        <taxon>Botryosphaeriales</taxon>
        <taxon>Botryosphaeriaceae</taxon>
        <taxon>Botryosphaeria</taxon>
    </lineage>
</organism>
<evidence type="ECO:0000259" key="2">
    <source>
        <dbReference type="Pfam" id="PF24809"/>
    </source>
</evidence>
<keyword evidence="1" id="KW-0175">Coiled coil</keyword>
<evidence type="ECO:0000313" key="4">
    <source>
        <dbReference type="Proteomes" id="UP000572817"/>
    </source>
</evidence>
<proteinExistence type="predicted"/>
<protein>
    <recommendedName>
        <fullName evidence="2">DUF7708 domain-containing protein</fullName>
    </recommendedName>
</protein>
<dbReference type="Pfam" id="PF24809">
    <property type="entry name" value="DUF7708"/>
    <property type="match status" value="1"/>
</dbReference>
<reference evidence="3" key="1">
    <citation type="submission" date="2020-04" db="EMBL/GenBank/DDBJ databases">
        <title>Genome Assembly and Annotation of Botryosphaeria dothidea sdau 11-99, a Latent Pathogen of Apple Fruit Ring Rot in China.</title>
        <authorList>
            <person name="Yu C."/>
            <person name="Diao Y."/>
            <person name="Lu Q."/>
            <person name="Zhao J."/>
            <person name="Cui S."/>
            <person name="Peng C."/>
            <person name="He B."/>
            <person name="Liu H."/>
        </authorList>
    </citation>
    <scope>NUCLEOTIDE SEQUENCE [LARGE SCALE GENOMIC DNA]</scope>
    <source>
        <strain evidence="3">Sdau11-99</strain>
    </source>
</reference>
<dbReference type="InterPro" id="IPR056125">
    <property type="entry name" value="DUF7708"/>
</dbReference>
<feature type="coiled-coil region" evidence="1">
    <location>
        <begin position="56"/>
        <end position="83"/>
    </location>
</feature>